<dbReference type="PANTHER" id="PTHR21139:SF42">
    <property type="entry name" value="TRIOSEPHOSPHATE ISOMERASE"/>
    <property type="match status" value="1"/>
</dbReference>
<feature type="active site" description="Electrophile" evidence="7">
    <location>
        <position position="100"/>
    </location>
</feature>
<dbReference type="PANTHER" id="PTHR21139">
    <property type="entry name" value="TRIOSEPHOSPHATE ISOMERASE"/>
    <property type="match status" value="1"/>
</dbReference>
<keyword evidence="10" id="KW-1185">Reference proteome</keyword>
<dbReference type="EMBL" id="JMCB01000013">
    <property type="protein sequence ID" value="KFE64904.1"/>
    <property type="molecule type" value="Genomic_DNA"/>
</dbReference>
<dbReference type="GO" id="GO:0004807">
    <property type="term" value="F:triose-phosphate isomerase activity"/>
    <property type="evidence" value="ECO:0007669"/>
    <property type="project" value="UniProtKB-UniRule"/>
</dbReference>
<dbReference type="GO" id="GO:0019563">
    <property type="term" value="P:glycerol catabolic process"/>
    <property type="evidence" value="ECO:0007669"/>
    <property type="project" value="TreeGrafter"/>
</dbReference>
<proteinExistence type="inferred from homology"/>
<feature type="binding site" evidence="7">
    <location>
        <begin position="13"/>
        <end position="15"/>
    </location>
    <ligand>
        <name>substrate</name>
    </ligand>
</feature>
<dbReference type="EC" id="5.3.1.1" evidence="7 8"/>
<dbReference type="FunFam" id="3.20.20.70:FF:000016">
    <property type="entry name" value="Triosephosphate isomerase"/>
    <property type="match status" value="1"/>
</dbReference>
<keyword evidence="4 7" id="KW-0963">Cytoplasm</keyword>
<organism evidence="9 10">
    <name type="scientific">Hyalangium minutum</name>
    <dbReference type="NCBI Taxonomy" id="394096"/>
    <lineage>
        <taxon>Bacteria</taxon>
        <taxon>Pseudomonadati</taxon>
        <taxon>Myxococcota</taxon>
        <taxon>Myxococcia</taxon>
        <taxon>Myxococcales</taxon>
        <taxon>Cystobacterineae</taxon>
        <taxon>Archangiaceae</taxon>
        <taxon>Hyalangium</taxon>
    </lineage>
</organism>
<comment type="subunit">
    <text evidence="7 8">Homodimer.</text>
</comment>
<dbReference type="Proteomes" id="UP000028725">
    <property type="component" value="Unassembled WGS sequence"/>
</dbReference>
<evidence type="ECO:0000256" key="8">
    <source>
        <dbReference type="RuleBase" id="RU363013"/>
    </source>
</evidence>
<feature type="binding site" evidence="7">
    <location>
        <begin position="239"/>
        <end position="240"/>
    </location>
    <ligand>
        <name>substrate</name>
    </ligand>
</feature>
<evidence type="ECO:0000256" key="4">
    <source>
        <dbReference type="ARBA" id="ARBA00022490"/>
    </source>
</evidence>
<dbReference type="UniPathway" id="UPA00109">
    <property type="reaction ID" value="UER00189"/>
</dbReference>
<keyword evidence="6 7" id="KW-0413">Isomerase</keyword>
<name>A0A085WB41_9BACT</name>
<dbReference type="PROSITE" id="PS00171">
    <property type="entry name" value="TIM_1"/>
    <property type="match status" value="1"/>
</dbReference>
<dbReference type="Gene3D" id="3.20.20.70">
    <property type="entry name" value="Aldolase class I"/>
    <property type="match status" value="1"/>
</dbReference>
<dbReference type="GO" id="GO:0006094">
    <property type="term" value="P:gluconeogenesis"/>
    <property type="evidence" value="ECO:0007669"/>
    <property type="project" value="UniProtKB-UniRule"/>
</dbReference>
<dbReference type="GO" id="GO:0006096">
    <property type="term" value="P:glycolytic process"/>
    <property type="evidence" value="ECO:0007669"/>
    <property type="project" value="UniProtKB-UniRule"/>
</dbReference>
<dbReference type="InterPro" id="IPR022896">
    <property type="entry name" value="TrioseP_Isoase_bac/euk"/>
</dbReference>
<evidence type="ECO:0000256" key="6">
    <source>
        <dbReference type="ARBA" id="ARBA00023235"/>
    </source>
</evidence>
<dbReference type="RefSeq" id="WP_044193876.1">
    <property type="nucleotide sequence ID" value="NZ_JMCB01000013.1"/>
</dbReference>
<evidence type="ECO:0000256" key="3">
    <source>
        <dbReference type="ARBA" id="ARBA00022432"/>
    </source>
</evidence>
<keyword evidence="5 7" id="KW-0324">Glycolysis</keyword>
<comment type="function">
    <text evidence="7">Involved in the gluconeogenesis. Catalyzes stereospecifically the conversion of dihydroxyacetone phosphate (DHAP) to D-glyceraldehyde-3-phosphate (G3P).</text>
</comment>
<dbReference type="SUPFAM" id="SSF51351">
    <property type="entry name" value="Triosephosphate isomerase (TIM)"/>
    <property type="match status" value="1"/>
</dbReference>
<evidence type="ECO:0000256" key="1">
    <source>
        <dbReference type="ARBA" id="ARBA00004680"/>
    </source>
</evidence>
<sequence>MATEPRRKIVAGNWKMNKTVPEALALVRELRGMVSVLRDKVEIVLAPPFVALHPVAKAIEDSNLKLAAQNCHWEASGAFTGEVSAPMLKELGCSYVILGHSERRQFFGETDETVNKRAQAVLKAGLLPILCVGETLAEREAGRTLEVVERQVKGGLAGFGAGDVAQFVLAYEPVWAIGTGRTATTAQAQEVHAAIRAQLGRLYDGGTAEQVRIQYGGSVKPDNAAELLGQKDVDGALVGGASLKAGDFAAIVKAGA</sequence>
<dbReference type="InterPro" id="IPR035990">
    <property type="entry name" value="TIM_sf"/>
</dbReference>
<dbReference type="GO" id="GO:0005829">
    <property type="term" value="C:cytosol"/>
    <property type="evidence" value="ECO:0007669"/>
    <property type="project" value="TreeGrafter"/>
</dbReference>
<protein>
    <recommendedName>
        <fullName evidence="7 8">Triosephosphate isomerase</fullName>
        <shortName evidence="7">TIM</shortName>
        <shortName evidence="7">TPI</shortName>
        <ecNumber evidence="7 8">5.3.1.1</ecNumber>
    </recommendedName>
    <alternativeName>
        <fullName evidence="7">Triose-phosphate isomerase</fullName>
    </alternativeName>
</protein>
<keyword evidence="3 7" id="KW-0312">Gluconeogenesis</keyword>
<dbReference type="HAMAP" id="MF_00147_B">
    <property type="entry name" value="TIM_B"/>
    <property type="match status" value="1"/>
</dbReference>
<dbReference type="STRING" id="394096.DB31_1922"/>
<comment type="similarity">
    <text evidence="2 7 8">Belongs to the triosephosphate isomerase family.</text>
</comment>
<dbReference type="Pfam" id="PF00121">
    <property type="entry name" value="TIM"/>
    <property type="match status" value="1"/>
</dbReference>
<feature type="binding site" evidence="7">
    <location>
        <position position="178"/>
    </location>
    <ligand>
        <name>substrate</name>
    </ligand>
</feature>
<comment type="subcellular location">
    <subcellularLocation>
        <location evidence="7 8">Cytoplasm</location>
    </subcellularLocation>
</comment>
<feature type="active site" description="Proton acceptor" evidence="7">
    <location>
        <position position="172"/>
    </location>
</feature>
<dbReference type="InterPro" id="IPR020861">
    <property type="entry name" value="Triosephosphate_isomerase_AS"/>
</dbReference>
<dbReference type="PROSITE" id="PS51440">
    <property type="entry name" value="TIM_2"/>
    <property type="match status" value="1"/>
</dbReference>
<accession>A0A085WB41</accession>
<evidence type="ECO:0000313" key="10">
    <source>
        <dbReference type="Proteomes" id="UP000028725"/>
    </source>
</evidence>
<dbReference type="UniPathway" id="UPA00138"/>
<dbReference type="OrthoDB" id="9809429at2"/>
<dbReference type="PATRIC" id="fig|394096.3.peg.6257"/>
<dbReference type="AlphaFoldDB" id="A0A085WB41"/>
<dbReference type="GO" id="GO:0046166">
    <property type="term" value="P:glyceraldehyde-3-phosphate biosynthetic process"/>
    <property type="evidence" value="ECO:0007669"/>
    <property type="project" value="TreeGrafter"/>
</dbReference>
<reference evidence="9 10" key="1">
    <citation type="submission" date="2014-04" db="EMBL/GenBank/DDBJ databases">
        <title>Genome assembly of Hyalangium minutum DSM 14724.</title>
        <authorList>
            <person name="Sharma G."/>
            <person name="Subramanian S."/>
        </authorList>
    </citation>
    <scope>NUCLEOTIDE SEQUENCE [LARGE SCALE GENOMIC DNA]</scope>
    <source>
        <strain evidence="9 10">DSM 14724</strain>
    </source>
</reference>
<gene>
    <name evidence="7" type="primary">tpiA</name>
    <name evidence="9" type="ORF">DB31_1922</name>
</gene>
<comment type="pathway">
    <text evidence="1 7 8">Carbohydrate degradation; glycolysis; D-glyceraldehyde 3-phosphate from glycerone phosphate: step 1/1.</text>
</comment>
<comment type="pathway">
    <text evidence="7 8">Carbohydrate biosynthesis; gluconeogenesis.</text>
</comment>
<evidence type="ECO:0000313" key="9">
    <source>
        <dbReference type="EMBL" id="KFE64904.1"/>
    </source>
</evidence>
<dbReference type="NCBIfam" id="TIGR00419">
    <property type="entry name" value="tim"/>
    <property type="match status" value="1"/>
</dbReference>
<dbReference type="InterPro" id="IPR013785">
    <property type="entry name" value="Aldolase_TIM"/>
</dbReference>
<dbReference type="CDD" id="cd00311">
    <property type="entry name" value="TIM"/>
    <property type="match status" value="1"/>
</dbReference>
<evidence type="ECO:0000256" key="5">
    <source>
        <dbReference type="ARBA" id="ARBA00023152"/>
    </source>
</evidence>
<evidence type="ECO:0000256" key="7">
    <source>
        <dbReference type="HAMAP-Rule" id="MF_00147"/>
    </source>
</evidence>
<comment type="catalytic activity">
    <reaction evidence="7 8">
        <text>D-glyceraldehyde 3-phosphate = dihydroxyacetone phosphate</text>
        <dbReference type="Rhea" id="RHEA:18585"/>
        <dbReference type="ChEBI" id="CHEBI:57642"/>
        <dbReference type="ChEBI" id="CHEBI:59776"/>
        <dbReference type="EC" id="5.3.1.1"/>
    </reaction>
</comment>
<dbReference type="InterPro" id="IPR000652">
    <property type="entry name" value="Triosephosphate_isomerase"/>
</dbReference>
<comment type="caution">
    <text evidence="9">The sequence shown here is derived from an EMBL/GenBank/DDBJ whole genome shotgun (WGS) entry which is preliminary data.</text>
</comment>
<evidence type="ECO:0000256" key="2">
    <source>
        <dbReference type="ARBA" id="ARBA00007422"/>
    </source>
</evidence>
<feature type="binding site" evidence="7">
    <location>
        <position position="218"/>
    </location>
    <ligand>
        <name>substrate</name>
    </ligand>
</feature>